<dbReference type="EMBL" id="JAVHJM010000003">
    <property type="protein sequence ID" value="KAK6516571.1"/>
    <property type="molecule type" value="Genomic_DNA"/>
</dbReference>
<comment type="caution">
    <text evidence="1">The sequence shown here is derived from an EMBL/GenBank/DDBJ whole genome shotgun (WGS) entry which is preliminary data.</text>
</comment>
<proteinExistence type="predicted"/>
<organism evidence="1 2">
    <name type="scientific">Arthrobotrys conoides</name>
    <dbReference type="NCBI Taxonomy" id="74498"/>
    <lineage>
        <taxon>Eukaryota</taxon>
        <taxon>Fungi</taxon>
        <taxon>Dikarya</taxon>
        <taxon>Ascomycota</taxon>
        <taxon>Pezizomycotina</taxon>
        <taxon>Orbiliomycetes</taxon>
        <taxon>Orbiliales</taxon>
        <taxon>Orbiliaceae</taxon>
        <taxon>Arthrobotrys</taxon>
    </lineage>
</organism>
<gene>
    <name evidence="1" type="ORF">TWF506_006476</name>
</gene>
<name>A0AAN8S156_9PEZI</name>
<evidence type="ECO:0000313" key="1">
    <source>
        <dbReference type="EMBL" id="KAK6516571.1"/>
    </source>
</evidence>
<dbReference type="Proteomes" id="UP001307849">
    <property type="component" value="Unassembled WGS sequence"/>
</dbReference>
<accession>A0AAN8S156</accession>
<dbReference type="AlphaFoldDB" id="A0AAN8S156"/>
<protein>
    <submittedName>
        <fullName evidence="1">Uncharacterized protein</fullName>
    </submittedName>
</protein>
<sequence>MVNDLAPSLVNLRYLQLDDPFSFTLSLGLMLRRLPRPLEALYLTLPRPQADIDLGRQFDLTSLDHHRQSLKHLALVYVEMATAVPFRDYNWDFVCEDNPLVLRTPDFTGFTRLETLELSFRQINGGWINLALPPTLKFLDIEDHESDDSLPIKRQEEYYCRRFRGYVRRQNSLLGEPKASLEAMVVHKKSNVIFVVRPKEESPKGVIGNGRVAVISREDFKQKFPDYSERYWQTNIADYRWKWMEKFV</sequence>
<keyword evidence="2" id="KW-1185">Reference proteome</keyword>
<evidence type="ECO:0000313" key="2">
    <source>
        <dbReference type="Proteomes" id="UP001307849"/>
    </source>
</evidence>
<reference evidence="1 2" key="1">
    <citation type="submission" date="2019-10" db="EMBL/GenBank/DDBJ databases">
        <authorList>
            <person name="Palmer J.M."/>
        </authorList>
    </citation>
    <scope>NUCLEOTIDE SEQUENCE [LARGE SCALE GENOMIC DNA]</scope>
    <source>
        <strain evidence="1 2">TWF506</strain>
    </source>
</reference>